<evidence type="ECO:0000313" key="2">
    <source>
        <dbReference type="Proteomes" id="UP000602395"/>
    </source>
</evidence>
<proteinExistence type="predicted"/>
<reference evidence="1 2" key="1">
    <citation type="submission" date="2020-09" db="EMBL/GenBank/DDBJ databases">
        <title>Novel species in genus Gordonia.</title>
        <authorList>
            <person name="Zhang G."/>
        </authorList>
    </citation>
    <scope>NUCLEOTIDE SEQUENCE [LARGE SCALE GENOMIC DNA]</scope>
    <source>
        <strain evidence="1 2">ON-33</strain>
    </source>
</reference>
<comment type="caution">
    <text evidence="1">The sequence shown here is derived from an EMBL/GenBank/DDBJ whole genome shotgun (WGS) entry which is preliminary data.</text>
</comment>
<gene>
    <name evidence="1" type="ORF">IDF66_04240</name>
</gene>
<name>A0ABR7W7P6_9ACTN</name>
<keyword evidence="2" id="KW-1185">Reference proteome</keyword>
<dbReference type="Proteomes" id="UP000602395">
    <property type="component" value="Unassembled WGS sequence"/>
</dbReference>
<organism evidence="1 2">
    <name type="scientific">Gordonia hankookensis</name>
    <dbReference type="NCBI Taxonomy" id="589403"/>
    <lineage>
        <taxon>Bacteria</taxon>
        <taxon>Bacillati</taxon>
        <taxon>Actinomycetota</taxon>
        <taxon>Actinomycetes</taxon>
        <taxon>Mycobacteriales</taxon>
        <taxon>Gordoniaceae</taxon>
        <taxon>Gordonia</taxon>
    </lineage>
</organism>
<protein>
    <submittedName>
        <fullName evidence="1">Uncharacterized protein</fullName>
    </submittedName>
</protein>
<sequence>MTDVLNDIQRRAQVTPRLTAVRFGDDVVTYGALDESISSYESVMDRHGLSRDAAFHAGLLHCMPSLTRIDGTTERNRVVGEVVAWLGRDIEGGADNGLRAVG</sequence>
<dbReference type="RefSeq" id="WP_164308690.1">
    <property type="nucleotide sequence ID" value="NZ_BAABAD010000003.1"/>
</dbReference>
<dbReference type="EMBL" id="JACWMS010000001">
    <property type="protein sequence ID" value="MBD1318783.1"/>
    <property type="molecule type" value="Genomic_DNA"/>
</dbReference>
<accession>A0ABR7W7P6</accession>
<evidence type="ECO:0000313" key="1">
    <source>
        <dbReference type="EMBL" id="MBD1318783.1"/>
    </source>
</evidence>